<gene>
    <name evidence="9" type="ORF">ACFPN5_05720</name>
</gene>
<dbReference type="InterPro" id="IPR001709">
    <property type="entry name" value="Flavoprot_Pyr_Nucl_cyt_Rdtase"/>
</dbReference>
<dbReference type="CDD" id="cd06189">
    <property type="entry name" value="flavin_oxioreductase"/>
    <property type="match status" value="1"/>
</dbReference>
<keyword evidence="2" id="KW-0001">2Fe-2S</keyword>
<dbReference type="Gene3D" id="2.40.30.10">
    <property type="entry name" value="Translation factors"/>
    <property type="match status" value="1"/>
</dbReference>
<dbReference type="PRINTS" id="PR00371">
    <property type="entry name" value="FPNCR"/>
</dbReference>
<feature type="domain" description="FAD-binding FR-type" evidence="8">
    <location>
        <begin position="134"/>
        <end position="233"/>
    </location>
</feature>
<dbReference type="SUPFAM" id="SSF63380">
    <property type="entry name" value="Riboflavin synthase domain-like"/>
    <property type="match status" value="1"/>
</dbReference>
<comment type="cofactor">
    <cofactor evidence="1">
        <name>FAD</name>
        <dbReference type="ChEBI" id="CHEBI:57692"/>
    </cofactor>
</comment>
<feature type="domain" description="Rieske" evidence="7">
    <location>
        <begin position="4"/>
        <end position="100"/>
    </location>
</feature>
<dbReference type="SUPFAM" id="SSF52343">
    <property type="entry name" value="Ferredoxin reductase-like, C-terminal NADP-linked domain"/>
    <property type="match status" value="1"/>
</dbReference>
<evidence type="ECO:0000256" key="4">
    <source>
        <dbReference type="ARBA" id="ARBA00023004"/>
    </source>
</evidence>
<dbReference type="SUPFAM" id="SSF50022">
    <property type="entry name" value="ISP domain"/>
    <property type="match status" value="1"/>
</dbReference>
<keyword evidence="4" id="KW-0408">Iron</keyword>
<dbReference type="CDD" id="cd03528">
    <property type="entry name" value="Rieske_RO_ferredoxin"/>
    <property type="match status" value="1"/>
</dbReference>
<dbReference type="Gene3D" id="2.102.10.10">
    <property type="entry name" value="Rieske [2Fe-2S] iron-sulphur domain"/>
    <property type="match status" value="1"/>
</dbReference>
<dbReference type="RefSeq" id="WP_379781027.1">
    <property type="nucleotide sequence ID" value="NZ_JBHSMU010000005.1"/>
</dbReference>
<dbReference type="InterPro" id="IPR050415">
    <property type="entry name" value="MRET"/>
</dbReference>
<reference evidence="10" key="1">
    <citation type="journal article" date="2019" name="Int. J. Syst. Evol. Microbiol.">
        <title>The Global Catalogue of Microorganisms (GCM) 10K type strain sequencing project: providing services to taxonomists for standard genome sequencing and annotation.</title>
        <authorList>
            <consortium name="The Broad Institute Genomics Platform"/>
            <consortium name="The Broad Institute Genome Sequencing Center for Infectious Disease"/>
            <person name="Wu L."/>
            <person name="Ma J."/>
        </authorList>
    </citation>
    <scope>NUCLEOTIDE SEQUENCE [LARGE SCALE GENOMIC DNA]</scope>
    <source>
        <strain evidence="10">KACC 12649</strain>
    </source>
</reference>
<evidence type="ECO:0000313" key="10">
    <source>
        <dbReference type="Proteomes" id="UP001596050"/>
    </source>
</evidence>
<dbReference type="InterPro" id="IPR039261">
    <property type="entry name" value="FNR_nucleotide-bd"/>
</dbReference>
<protein>
    <submittedName>
        <fullName evidence="9">Rieske 2Fe-2S domain-containing protein</fullName>
    </submittedName>
</protein>
<comment type="cofactor">
    <cofactor evidence="6">
        <name>[2Fe-2S] cluster</name>
        <dbReference type="ChEBI" id="CHEBI:190135"/>
    </cofactor>
</comment>
<dbReference type="PANTHER" id="PTHR47354:SF5">
    <property type="entry name" value="PROTEIN RFBI"/>
    <property type="match status" value="1"/>
</dbReference>
<name>A0ABW0L350_9BURK</name>
<dbReference type="InterPro" id="IPR036922">
    <property type="entry name" value="Rieske_2Fe-2S_sf"/>
</dbReference>
<dbReference type="InterPro" id="IPR017941">
    <property type="entry name" value="Rieske_2Fe-2S"/>
</dbReference>
<evidence type="ECO:0000256" key="1">
    <source>
        <dbReference type="ARBA" id="ARBA00001974"/>
    </source>
</evidence>
<dbReference type="Pfam" id="PF00175">
    <property type="entry name" value="NAD_binding_1"/>
    <property type="match status" value="1"/>
</dbReference>
<evidence type="ECO:0000256" key="6">
    <source>
        <dbReference type="ARBA" id="ARBA00034078"/>
    </source>
</evidence>
<dbReference type="PROSITE" id="PS51296">
    <property type="entry name" value="RIESKE"/>
    <property type="match status" value="1"/>
</dbReference>
<dbReference type="InterPro" id="IPR017927">
    <property type="entry name" value="FAD-bd_FR_type"/>
</dbReference>
<keyword evidence="10" id="KW-1185">Reference proteome</keyword>
<evidence type="ECO:0000259" key="7">
    <source>
        <dbReference type="PROSITE" id="PS51296"/>
    </source>
</evidence>
<evidence type="ECO:0000256" key="2">
    <source>
        <dbReference type="ARBA" id="ARBA00022714"/>
    </source>
</evidence>
<evidence type="ECO:0000256" key="3">
    <source>
        <dbReference type="ARBA" id="ARBA00022723"/>
    </source>
</evidence>
<dbReference type="Pfam" id="PF00970">
    <property type="entry name" value="FAD_binding_6"/>
    <property type="match status" value="1"/>
</dbReference>
<organism evidence="9 10">
    <name type="scientific">Massilia niabensis</name>
    <dbReference type="NCBI Taxonomy" id="544910"/>
    <lineage>
        <taxon>Bacteria</taxon>
        <taxon>Pseudomonadati</taxon>
        <taxon>Pseudomonadota</taxon>
        <taxon>Betaproteobacteria</taxon>
        <taxon>Burkholderiales</taxon>
        <taxon>Oxalobacteraceae</taxon>
        <taxon>Telluria group</taxon>
        <taxon>Massilia</taxon>
    </lineage>
</organism>
<sequence>MNTWFDVGAADGFDEGAVAPVVAGGQSLALFKLDGELFALRDKCSHGNARLSDGYIEDNCVECPLHQGLIEIRSGAPKSAPVTEPVRSFPVRVVAGRVEIDMADGAASSTGAGTSCGPACASVQKIAADVTAANRQLGAVIDSIDKLGRDVAVLRLRLEDGAPLDYVAGQYLDVVLEDGSRRSYSMAAPGGANVLELHIRHMPGGVFTDRVFGNLATGQRLVLDGPAGDFYLRPSAAPVVLLASGTGFAPVKALVEQAIASGNTRPMRLYWGGRQPADLYHDALCRGWAASLPWFEYVPVVSDPAAENGWTGRTGLVHLAVLEDHADLSAHEVYACGAPQMVTAAQHDFNTLRALPATSFFADAFLSQADLRQRA</sequence>
<dbReference type="PROSITE" id="PS51384">
    <property type="entry name" value="FAD_FR"/>
    <property type="match status" value="1"/>
</dbReference>
<keyword evidence="3" id="KW-0479">Metal-binding</keyword>
<dbReference type="PRINTS" id="PR00410">
    <property type="entry name" value="PHEHYDRXLASE"/>
</dbReference>
<dbReference type="InterPro" id="IPR008333">
    <property type="entry name" value="Cbr1-like_FAD-bd_dom"/>
</dbReference>
<evidence type="ECO:0000259" key="8">
    <source>
        <dbReference type="PROSITE" id="PS51384"/>
    </source>
</evidence>
<dbReference type="Proteomes" id="UP001596050">
    <property type="component" value="Unassembled WGS sequence"/>
</dbReference>
<proteinExistence type="predicted"/>
<keyword evidence="5" id="KW-0411">Iron-sulfur</keyword>
<dbReference type="InterPro" id="IPR001433">
    <property type="entry name" value="OxRdtase_FAD/NAD-bd"/>
</dbReference>
<dbReference type="EMBL" id="JBHSMU010000005">
    <property type="protein sequence ID" value="MFC5459302.1"/>
    <property type="molecule type" value="Genomic_DNA"/>
</dbReference>
<dbReference type="PANTHER" id="PTHR47354">
    <property type="entry name" value="NADH OXIDOREDUCTASE HCR"/>
    <property type="match status" value="1"/>
</dbReference>
<evidence type="ECO:0000256" key="5">
    <source>
        <dbReference type="ARBA" id="ARBA00023014"/>
    </source>
</evidence>
<comment type="caution">
    <text evidence="9">The sequence shown here is derived from an EMBL/GenBank/DDBJ whole genome shotgun (WGS) entry which is preliminary data.</text>
</comment>
<evidence type="ECO:0000313" key="9">
    <source>
        <dbReference type="EMBL" id="MFC5459302.1"/>
    </source>
</evidence>
<accession>A0ABW0L350</accession>
<dbReference type="Pfam" id="PF00355">
    <property type="entry name" value="Rieske"/>
    <property type="match status" value="1"/>
</dbReference>
<dbReference type="InterPro" id="IPR017938">
    <property type="entry name" value="Riboflavin_synthase-like_b-brl"/>
</dbReference>
<dbReference type="Gene3D" id="3.40.50.80">
    <property type="entry name" value="Nucleotide-binding domain of ferredoxin-NADP reductase (FNR) module"/>
    <property type="match status" value="1"/>
</dbReference>